<dbReference type="Pfam" id="PF02518">
    <property type="entry name" value="HATPase_c"/>
    <property type="match status" value="1"/>
</dbReference>
<keyword evidence="4" id="KW-0597">Phosphoprotein</keyword>
<dbReference type="AlphaFoldDB" id="A0A8J3RHD7"/>
<keyword evidence="8 15" id="KW-0418">Kinase</keyword>
<feature type="compositionally biased region" description="Pro residues" evidence="12">
    <location>
        <begin position="690"/>
        <end position="706"/>
    </location>
</feature>
<proteinExistence type="predicted"/>
<keyword evidence="9" id="KW-0067">ATP-binding</keyword>
<accession>A0A8J3RHD7</accession>
<feature type="domain" description="Histidine kinase" evidence="13">
    <location>
        <begin position="540"/>
        <end position="644"/>
    </location>
</feature>
<keyword evidence="10" id="KW-1133">Transmembrane helix</keyword>
<keyword evidence="5" id="KW-0808">Transferase</keyword>
<comment type="subcellular location">
    <subcellularLocation>
        <location evidence="2">Membrane</location>
    </subcellularLocation>
</comment>
<evidence type="ECO:0000256" key="2">
    <source>
        <dbReference type="ARBA" id="ARBA00004370"/>
    </source>
</evidence>
<dbReference type="GO" id="GO:0004673">
    <property type="term" value="F:protein histidine kinase activity"/>
    <property type="evidence" value="ECO:0007669"/>
    <property type="project" value="UniProtKB-EC"/>
</dbReference>
<dbReference type="Gene3D" id="3.30.565.10">
    <property type="entry name" value="Histidine kinase-like ATPase, C-terminal domain"/>
    <property type="match status" value="1"/>
</dbReference>
<reference evidence="15 16" key="1">
    <citation type="submission" date="2021-01" db="EMBL/GenBank/DDBJ databases">
        <title>Whole genome shotgun sequence of Planobispora longispora NBRC 13918.</title>
        <authorList>
            <person name="Komaki H."/>
            <person name="Tamura T."/>
        </authorList>
    </citation>
    <scope>NUCLEOTIDE SEQUENCE [LARGE SCALE GENOMIC DNA]</scope>
    <source>
        <strain evidence="15 16">NBRC 13918</strain>
    </source>
</reference>
<name>A0A8J3RHD7_9ACTN</name>
<evidence type="ECO:0000259" key="13">
    <source>
        <dbReference type="PROSITE" id="PS50109"/>
    </source>
</evidence>
<comment type="caution">
    <text evidence="15">The sequence shown here is derived from an EMBL/GenBank/DDBJ whole genome shotgun (WGS) entry which is preliminary data.</text>
</comment>
<dbReference type="EMBL" id="BOOH01000012">
    <property type="protein sequence ID" value="GIH74909.1"/>
    <property type="molecule type" value="Genomic_DNA"/>
</dbReference>
<dbReference type="GO" id="GO:0000160">
    <property type="term" value="P:phosphorelay signal transduction system"/>
    <property type="evidence" value="ECO:0007669"/>
    <property type="project" value="UniProtKB-KW"/>
</dbReference>
<evidence type="ECO:0000256" key="5">
    <source>
        <dbReference type="ARBA" id="ARBA00022679"/>
    </source>
</evidence>
<evidence type="ECO:0000256" key="9">
    <source>
        <dbReference type="ARBA" id="ARBA00022840"/>
    </source>
</evidence>
<dbReference type="EC" id="2.7.13.3" evidence="3"/>
<evidence type="ECO:0000256" key="4">
    <source>
        <dbReference type="ARBA" id="ARBA00022553"/>
    </source>
</evidence>
<evidence type="ECO:0000256" key="3">
    <source>
        <dbReference type="ARBA" id="ARBA00012438"/>
    </source>
</evidence>
<feature type="region of interest" description="Disordered" evidence="12">
    <location>
        <begin position="656"/>
        <end position="780"/>
    </location>
</feature>
<dbReference type="Gene3D" id="6.10.340.10">
    <property type="match status" value="1"/>
</dbReference>
<feature type="domain" description="HAMP" evidence="14">
    <location>
        <begin position="353"/>
        <end position="423"/>
    </location>
</feature>
<keyword evidence="11" id="KW-0902">Two-component regulatory system</keyword>
<evidence type="ECO:0000259" key="14">
    <source>
        <dbReference type="PROSITE" id="PS50885"/>
    </source>
</evidence>
<dbReference type="InterPro" id="IPR050980">
    <property type="entry name" value="2C_sensor_his_kinase"/>
</dbReference>
<protein>
    <recommendedName>
        <fullName evidence="3">histidine kinase</fullName>
        <ecNumber evidence="3">2.7.13.3</ecNumber>
    </recommendedName>
</protein>
<dbReference type="Proteomes" id="UP000616724">
    <property type="component" value="Unassembled WGS sequence"/>
</dbReference>
<feature type="region of interest" description="Disordered" evidence="12">
    <location>
        <begin position="797"/>
        <end position="891"/>
    </location>
</feature>
<sequence>MSTGRARKTGNGLRLRNWRVRSRLVALILVPTAALVLLAGLQVAASVNAASDYQRVNDLARLSDRIGALTHELAEERDRTAWFIALGRPEDVAEEVRDQMGAVDSTAARVRDGGTLIAGETAGRTGDEIRAALARLDDLAPLRRQALEEKLLPDAAIDAYTLVIADLLSLHDELGKGSSDDLLFGRSLTLDALARAKESLSLQRALLSVVLVAGRFEQEQMERFLGAISSERNERAAFSAEAGPEDRRFFDETVNGHTADRADFLRELVMVRAASGASLKGLDLSEEDDARQWYEAVSVTIDRMRAVEQRHAEAIVTRSRELRDAERDRALVVAGSAAGLLLAILLITTGVARSLVRPLRRLRREALEVAGKRLPAYVQQVRESRDGEAPAEVPPIGIMSRDEIGEVARAFDEVHREAVRLAGDEAKLRKTINAMFVNLSRRSQTLVERQLTLVERLERGERDDDRLADLFKLDHLATRMRRNSESLLVLAGQEVVRRWRQPVEIMDVVRASLSEVENYDRVVTRVHAEAAVTGPAVSDVVHLLAELVENAIAFSPEESKVTVSCDRTGNGMMISVTDHGIGMSAEEIAQANARLVAPPAADAAAARRMGLFVVGRLALKHGIRVQLRPQETGLTAMVLLPESLLVPLTGPSFPPPLAPGSPFPSSPAPGATGPSFPPLAPGAAGQTGPVPLPAAAVPPQPRPPEVTGPSAWIPPLREDRLPPEHSGPFDRFNFTTPSPQAPPERFDRFAMGSREPAEPEQPPIPPERIEPLPAVGTPALDSEDEYLPIFASVESGWFRTVDRMSPRPPDPSGPTGSAVPDEPSDPWTSPADSGWQAASVASDPSFVGLTSAGLPRRTPKANLVPGSVPRATPARPEPRPEPAMPVSAERARNRMAEFQQGLRRARDERPNREI</sequence>
<dbReference type="SMART" id="SM00387">
    <property type="entry name" value="HATPase_c"/>
    <property type="match status" value="1"/>
</dbReference>
<keyword evidence="16" id="KW-1185">Reference proteome</keyword>
<dbReference type="RefSeq" id="WP_203889619.1">
    <property type="nucleotide sequence ID" value="NZ_BOOH01000012.1"/>
</dbReference>
<dbReference type="InterPro" id="IPR013587">
    <property type="entry name" value="Nitrate/nitrite_sensing"/>
</dbReference>
<dbReference type="PROSITE" id="PS50885">
    <property type="entry name" value="HAMP"/>
    <property type="match status" value="1"/>
</dbReference>
<keyword evidence="6" id="KW-0812">Transmembrane</keyword>
<dbReference type="SUPFAM" id="SSF55874">
    <property type="entry name" value="ATPase domain of HSP90 chaperone/DNA topoisomerase II/histidine kinase"/>
    <property type="match status" value="1"/>
</dbReference>
<evidence type="ECO:0000256" key="7">
    <source>
        <dbReference type="ARBA" id="ARBA00022741"/>
    </source>
</evidence>
<gene>
    <name evidence="15" type="ORF">Plo01_13380</name>
</gene>
<dbReference type="InterPro" id="IPR036890">
    <property type="entry name" value="HATPase_C_sf"/>
</dbReference>
<dbReference type="SMART" id="SM00304">
    <property type="entry name" value="HAMP"/>
    <property type="match status" value="1"/>
</dbReference>
<dbReference type="InterPro" id="IPR003660">
    <property type="entry name" value="HAMP_dom"/>
</dbReference>
<evidence type="ECO:0000313" key="15">
    <source>
        <dbReference type="EMBL" id="GIH74909.1"/>
    </source>
</evidence>
<evidence type="ECO:0000256" key="12">
    <source>
        <dbReference type="SAM" id="MobiDB-lite"/>
    </source>
</evidence>
<dbReference type="Pfam" id="PF08376">
    <property type="entry name" value="NIT"/>
    <property type="match status" value="1"/>
</dbReference>
<evidence type="ECO:0000256" key="8">
    <source>
        <dbReference type="ARBA" id="ARBA00022777"/>
    </source>
</evidence>
<comment type="catalytic activity">
    <reaction evidence="1">
        <text>ATP + protein L-histidine = ADP + protein N-phospho-L-histidine.</text>
        <dbReference type="EC" id="2.7.13.3"/>
    </reaction>
</comment>
<dbReference type="InterPro" id="IPR003594">
    <property type="entry name" value="HATPase_dom"/>
</dbReference>
<dbReference type="PROSITE" id="PS50109">
    <property type="entry name" value="HIS_KIN"/>
    <property type="match status" value="1"/>
</dbReference>
<organism evidence="15 16">
    <name type="scientific">Planobispora longispora</name>
    <dbReference type="NCBI Taxonomy" id="28887"/>
    <lineage>
        <taxon>Bacteria</taxon>
        <taxon>Bacillati</taxon>
        <taxon>Actinomycetota</taxon>
        <taxon>Actinomycetes</taxon>
        <taxon>Streptosporangiales</taxon>
        <taxon>Streptosporangiaceae</taxon>
        <taxon>Planobispora</taxon>
    </lineage>
</organism>
<dbReference type="Pfam" id="PF00672">
    <property type="entry name" value="HAMP"/>
    <property type="match status" value="1"/>
</dbReference>
<dbReference type="InterPro" id="IPR005467">
    <property type="entry name" value="His_kinase_dom"/>
</dbReference>
<dbReference type="PANTHER" id="PTHR44936:SF9">
    <property type="entry name" value="SENSOR PROTEIN CREC"/>
    <property type="match status" value="1"/>
</dbReference>
<keyword evidence="7" id="KW-0547">Nucleotide-binding</keyword>
<evidence type="ECO:0000256" key="11">
    <source>
        <dbReference type="ARBA" id="ARBA00023012"/>
    </source>
</evidence>
<dbReference type="GO" id="GO:0005524">
    <property type="term" value="F:ATP binding"/>
    <property type="evidence" value="ECO:0007669"/>
    <property type="project" value="UniProtKB-KW"/>
</dbReference>
<keyword evidence="10" id="KW-0472">Membrane</keyword>
<evidence type="ECO:0000256" key="10">
    <source>
        <dbReference type="ARBA" id="ARBA00022989"/>
    </source>
</evidence>
<evidence type="ECO:0000256" key="1">
    <source>
        <dbReference type="ARBA" id="ARBA00000085"/>
    </source>
</evidence>
<feature type="compositionally biased region" description="Pro residues" evidence="12">
    <location>
        <begin position="656"/>
        <end position="667"/>
    </location>
</feature>
<evidence type="ECO:0000256" key="6">
    <source>
        <dbReference type="ARBA" id="ARBA00022692"/>
    </source>
</evidence>
<dbReference type="GO" id="GO:0016020">
    <property type="term" value="C:membrane"/>
    <property type="evidence" value="ECO:0007669"/>
    <property type="project" value="UniProtKB-SubCell"/>
</dbReference>
<evidence type="ECO:0000313" key="16">
    <source>
        <dbReference type="Proteomes" id="UP000616724"/>
    </source>
</evidence>
<dbReference type="PANTHER" id="PTHR44936">
    <property type="entry name" value="SENSOR PROTEIN CREC"/>
    <property type="match status" value="1"/>
</dbReference>